<name>G9IIK0_9CAUD</name>
<organism evidence="1 2">
    <name type="scientific">Escherichia phage PhaxI</name>
    <dbReference type="NCBI Taxonomy" id="926589"/>
    <lineage>
        <taxon>Viruses</taxon>
        <taxon>Duplodnaviria</taxon>
        <taxon>Heunggongvirae</taxon>
        <taxon>Uroviricota</taxon>
        <taxon>Caudoviricetes</taxon>
        <taxon>Pantevenvirales</taxon>
        <taxon>Ackermannviridae</taxon>
        <taxon>Cvivirinae</taxon>
        <taxon>Kuttervirus</taxon>
        <taxon>Kuttervirus PhaxI</taxon>
    </lineage>
</organism>
<dbReference type="Proteomes" id="UP000007855">
    <property type="component" value="Segment"/>
</dbReference>
<evidence type="ECO:0000313" key="2">
    <source>
        <dbReference type="Proteomes" id="UP000007855"/>
    </source>
</evidence>
<dbReference type="GeneID" id="14006560"/>
<keyword evidence="2" id="KW-1185">Reference proteome</keyword>
<sequence length="132" mass="15649">MTPYVYRIKSKQGHFYYGCRYSKDCHPDDLWATYFTSSFPVKSLIEENGLEFFETKIVMVCETPEDALRVEGLLISKTHKFPGLFESISFVVKMGRLSIWAHTALLLKRYDRKFLRQTKVKRGQRRQEKELN</sequence>
<evidence type="ECO:0000313" key="1">
    <source>
        <dbReference type="EMBL" id="AEW24338.1"/>
    </source>
</evidence>
<reference evidence="1 2" key="1">
    <citation type="journal article" date="2013" name="Microbiology">
        <title>Isolation, characterization and complete genome sequence of PhaxI: a phage of Escherichia coli O157:H7.</title>
        <authorList>
            <person name="Sabouri Shahrbabak S."/>
            <person name="Khodabandehlou Z."/>
            <person name="Shahverdi A.R."/>
            <person name="Skurnik M."/>
            <person name="Ackermann H.W."/>
            <person name="Varjosalo M."/>
            <person name="Tabatabaei Yazdi M."/>
            <person name="Sepehrizadeh Z."/>
        </authorList>
    </citation>
    <scope>NUCLEOTIDE SEQUENCE [LARGE SCALE GENOMIC DNA]</scope>
</reference>
<dbReference type="KEGG" id="vg:14006560"/>
<dbReference type="EMBL" id="JN673056">
    <property type="protein sequence ID" value="AEW24338.1"/>
    <property type="molecule type" value="Genomic_DNA"/>
</dbReference>
<proteinExistence type="predicted"/>
<protein>
    <submittedName>
        <fullName evidence="1">Uncharacterized protein</fullName>
    </submittedName>
</protein>
<accession>G9IIK0</accession>
<dbReference type="RefSeq" id="YP_007002786.1">
    <property type="nucleotide sequence ID" value="NC_019452.1"/>
</dbReference>